<reference evidence="1" key="1">
    <citation type="submission" date="2016-04" db="EMBL/GenBank/DDBJ databases">
        <authorList>
            <person name="Nguyen H.D."/>
            <person name="Kesanakurti P."/>
            <person name="Cullis J."/>
            <person name="Levesque C.A."/>
            <person name="Hambleton S."/>
        </authorList>
    </citation>
    <scope>NUCLEOTIDE SEQUENCE</scope>
    <source>
        <strain evidence="1">DAOMC 238032</strain>
    </source>
</reference>
<organism evidence="1 2">
    <name type="scientific">Tilletia caries</name>
    <name type="common">wheat bunt fungus</name>
    <dbReference type="NCBI Taxonomy" id="13290"/>
    <lineage>
        <taxon>Eukaryota</taxon>
        <taxon>Fungi</taxon>
        <taxon>Dikarya</taxon>
        <taxon>Basidiomycota</taxon>
        <taxon>Ustilaginomycotina</taxon>
        <taxon>Exobasidiomycetes</taxon>
        <taxon>Tilletiales</taxon>
        <taxon>Tilletiaceae</taxon>
        <taxon>Tilletia</taxon>
    </lineage>
</organism>
<proteinExistence type="predicted"/>
<evidence type="ECO:0000313" key="2">
    <source>
        <dbReference type="Proteomes" id="UP000077671"/>
    </source>
</evidence>
<protein>
    <submittedName>
        <fullName evidence="1">Uncharacterized protein</fullName>
    </submittedName>
</protein>
<sequence length="159" mass="17376">VQKKNLCSQEKSARKRAFGLSWTELFERVDGDVEGSLAIRGSDGVAGNAYRVSFDLSHCSCPAFKATSLAYGTASTLPTLPANSTHGNAEIEQRQHQHKEDLLSQALDEVRRLAESLGRNQRSTTTLRNTARSKLEEILADIVSARRASESLSSSNNRA</sequence>
<gene>
    <name evidence="1" type="ORF">A4X03_0g8197</name>
</gene>
<comment type="caution">
    <text evidence="1">The sequence shown here is derived from an EMBL/GenBank/DDBJ whole genome shotgun (WGS) entry which is preliminary data.</text>
</comment>
<reference evidence="1" key="2">
    <citation type="journal article" date="2019" name="IMA Fungus">
        <title>Genome sequencing and comparison of five Tilletia species to identify candidate genes for the detection of regulated species infecting wheat.</title>
        <authorList>
            <person name="Nguyen H.D.T."/>
            <person name="Sultana T."/>
            <person name="Kesanakurti P."/>
            <person name="Hambleton S."/>
        </authorList>
    </citation>
    <scope>NUCLEOTIDE SEQUENCE</scope>
    <source>
        <strain evidence="1">DAOMC 238032</strain>
    </source>
</reference>
<name>A0A8T8SJ84_9BASI</name>
<dbReference type="EMBL" id="LWDD02002330">
    <property type="protein sequence ID" value="KAE8241185.1"/>
    <property type="molecule type" value="Genomic_DNA"/>
</dbReference>
<evidence type="ECO:0000313" key="1">
    <source>
        <dbReference type="EMBL" id="KAE8241185.1"/>
    </source>
</evidence>
<accession>A0A8T8SJ84</accession>
<dbReference type="AlphaFoldDB" id="A0A8T8SJ84"/>
<feature type="non-terminal residue" evidence="1">
    <location>
        <position position="1"/>
    </location>
</feature>
<dbReference type="Proteomes" id="UP000077671">
    <property type="component" value="Unassembled WGS sequence"/>
</dbReference>